<evidence type="ECO:0000313" key="1">
    <source>
        <dbReference type="EMBL" id="PIO12163.1"/>
    </source>
</evidence>
<gene>
    <name evidence="1" type="ORF">AB205_0132530</name>
</gene>
<dbReference type="AlphaFoldDB" id="A0A2G9QAT0"/>
<keyword evidence="2" id="KW-1185">Reference proteome</keyword>
<organism evidence="1 2">
    <name type="scientific">Aquarana catesbeiana</name>
    <name type="common">American bullfrog</name>
    <name type="synonym">Rana catesbeiana</name>
    <dbReference type="NCBI Taxonomy" id="8400"/>
    <lineage>
        <taxon>Eukaryota</taxon>
        <taxon>Metazoa</taxon>
        <taxon>Chordata</taxon>
        <taxon>Craniata</taxon>
        <taxon>Vertebrata</taxon>
        <taxon>Euteleostomi</taxon>
        <taxon>Amphibia</taxon>
        <taxon>Batrachia</taxon>
        <taxon>Anura</taxon>
        <taxon>Neobatrachia</taxon>
        <taxon>Ranoidea</taxon>
        <taxon>Ranidae</taxon>
        <taxon>Aquarana</taxon>
    </lineage>
</organism>
<proteinExistence type="predicted"/>
<name>A0A2G9QAT0_AQUCT</name>
<dbReference type="EMBL" id="KZ045035">
    <property type="protein sequence ID" value="PIO12163.1"/>
    <property type="molecule type" value="Genomic_DNA"/>
</dbReference>
<accession>A0A2G9QAT0</accession>
<protein>
    <submittedName>
        <fullName evidence="1">Uncharacterized protein</fullName>
    </submittedName>
</protein>
<feature type="non-terminal residue" evidence="1">
    <location>
        <position position="1"/>
    </location>
</feature>
<reference evidence="2" key="1">
    <citation type="journal article" date="2017" name="Nat. Commun.">
        <title>The North American bullfrog draft genome provides insight into hormonal regulation of long noncoding RNA.</title>
        <authorList>
            <person name="Hammond S.A."/>
            <person name="Warren R.L."/>
            <person name="Vandervalk B.P."/>
            <person name="Kucuk E."/>
            <person name="Khan H."/>
            <person name="Gibb E.A."/>
            <person name="Pandoh P."/>
            <person name="Kirk H."/>
            <person name="Zhao Y."/>
            <person name="Jones M."/>
            <person name="Mungall A.J."/>
            <person name="Coope R."/>
            <person name="Pleasance S."/>
            <person name="Moore R.A."/>
            <person name="Holt R.A."/>
            <person name="Round J.M."/>
            <person name="Ohora S."/>
            <person name="Walle B.V."/>
            <person name="Veldhoen N."/>
            <person name="Helbing C.C."/>
            <person name="Birol I."/>
        </authorList>
    </citation>
    <scope>NUCLEOTIDE SEQUENCE [LARGE SCALE GENOMIC DNA]</scope>
</reference>
<sequence length="81" mass="8548">GSPFNVTVKGTPRSHPGIYHCCTFCSSGGQKDARCGCGGTMPGRGHRGQGSALMKNMVPTPFVWSKAGHRTGFCLNELHSP</sequence>
<dbReference type="Proteomes" id="UP000228934">
    <property type="component" value="Unassembled WGS sequence"/>
</dbReference>
<dbReference type="OrthoDB" id="264520at2759"/>
<evidence type="ECO:0000313" key="2">
    <source>
        <dbReference type="Proteomes" id="UP000228934"/>
    </source>
</evidence>